<feature type="compositionally biased region" description="Basic residues" evidence="1">
    <location>
        <begin position="153"/>
        <end position="162"/>
    </location>
</feature>
<comment type="caution">
    <text evidence="2">The sequence shown here is derived from an EMBL/GenBank/DDBJ whole genome shotgun (WGS) entry which is preliminary data.</text>
</comment>
<accession>A0A5J4RYR2</accession>
<dbReference type="EMBL" id="SNRW01041154">
    <property type="protein sequence ID" value="KAA6339066.1"/>
    <property type="molecule type" value="Genomic_DNA"/>
</dbReference>
<feature type="compositionally biased region" description="Acidic residues" evidence="1">
    <location>
        <begin position="126"/>
        <end position="148"/>
    </location>
</feature>
<dbReference type="AlphaFoldDB" id="A0A5J4RYR2"/>
<gene>
    <name evidence="2" type="ORF">EZS28_052645</name>
</gene>
<name>A0A5J4RYR2_9EUKA</name>
<dbReference type="Proteomes" id="UP000324800">
    <property type="component" value="Unassembled WGS sequence"/>
</dbReference>
<reference evidence="2 3" key="1">
    <citation type="submission" date="2019-03" db="EMBL/GenBank/DDBJ databases">
        <title>Single cell metagenomics reveals metabolic interactions within the superorganism composed of flagellate Streblomastix strix and complex community of Bacteroidetes bacteria on its surface.</title>
        <authorList>
            <person name="Treitli S.C."/>
            <person name="Kolisko M."/>
            <person name="Husnik F."/>
            <person name="Keeling P."/>
            <person name="Hampl V."/>
        </authorList>
    </citation>
    <scope>NUCLEOTIDE SEQUENCE [LARGE SCALE GENOMIC DNA]</scope>
    <source>
        <strain evidence="2">ST1C</strain>
    </source>
</reference>
<protein>
    <submittedName>
        <fullName evidence="2">Uncharacterized protein</fullName>
    </submittedName>
</protein>
<sequence length="178" mass="20019">MQPKRLLWRLKQLGINLVPSELALGLTDPPLLPPRVVLTEGEVHFQISVCSTAFAFEASSLHDLANPSEFIFRAVEFTPFSKPKIISISQSPRGLQGGTKRDSGQQSPVILDESGITNERNNQQEVDIDEESDEEEEEDDDEDDDDGSDTTRDKRRKKRKKGRLGDEVVFRNPVMEAL</sequence>
<evidence type="ECO:0000313" key="2">
    <source>
        <dbReference type="EMBL" id="KAA6339066.1"/>
    </source>
</evidence>
<proteinExistence type="predicted"/>
<organism evidence="2 3">
    <name type="scientific">Streblomastix strix</name>
    <dbReference type="NCBI Taxonomy" id="222440"/>
    <lineage>
        <taxon>Eukaryota</taxon>
        <taxon>Metamonada</taxon>
        <taxon>Preaxostyla</taxon>
        <taxon>Oxymonadida</taxon>
        <taxon>Streblomastigidae</taxon>
        <taxon>Streblomastix</taxon>
    </lineage>
</organism>
<evidence type="ECO:0000256" key="1">
    <source>
        <dbReference type="SAM" id="MobiDB-lite"/>
    </source>
</evidence>
<feature type="region of interest" description="Disordered" evidence="1">
    <location>
        <begin position="88"/>
        <end position="178"/>
    </location>
</feature>
<evidence type="ECO:0000313" key="3">
    <source>
        <dbReference type="Proteomes" id="UP000324800"/>
    </source>
</evidence>
<feature type="compositionally biased region" description="Polar residues" evidence="1">
    <location>
        <begin position="115"/>
        <end position="125"/>
    </location>
</feature>